<feature type="transmembrane region" description="Helical" evidence="1">
    <location>
        <begin position="12"/>
        <end position="33"/>
    </location>
</feature>
<accession>A0ABY3FSZ0</accession>
<name>A0ABY3FSZ0_9BACI</name>
<gene>
    <name evidence="2" type="ORF">CHCC15381_3799</name>
</gene>
<keyword evidence="1" id="KW-1133">Transmembrane helix</keyword>
<organism evidence="2 3">
    <name type="scientific">Bacillus paralicheniformis</name>
    <dbReference type="NCBI Taxonomy" id="1648923"/>
    <lineage>
        <taxon>Bacteria</taxon>
        <taxon>Bacillati</taxon>
        <taxon>Bacillota</taxon>
        <taxon>Bacilli</taxon>
        <taxon>Bacillales</taxon>
        <taxon>Bacillaceae</taxon>
        <taxon>Bacillus</taxon>
    </lineage>
</organism>
<sequence length="39" mass="4807">MYEAKVKRLRQVYKLLMKMGIFMMIFFLQAALWKYSSIE</sequence>
<protein>
    <submittedName>
        <fullName evidence="2">Uncharacterized protein</fullName>
    </submittedName>
</protein>
<evidence type="ECO:0000256" key="1">
    <source>
        <dbReference type="SAM" id="Phobius"/>
    </source>
</evidence>
<comment type="caution">
    <text evidence="2">The sequence shown here is derived from an EMBL/GenBank/DDBJ whole genome shotgun (WGS) entry which is preliminary data.</text>
</comment>
<reference evidence="2 3" key="1">
    <citation type="submission" date="2019-06" db="EMBL/GenBank/DDBJ databases">
        <title>Genome sequence analysis of &gt;100 Bacillus licheniformis strains suggests intrinsic resistance to this species.</title>
        <authorList>
            <person name="Wels M."/>
            <person name="Siezen R.J."/>
            <person name="Johansen E."/>
            <person name="Stuer-Lauridsen B."/>
            <person name="Bjerre K."/>
            <person name="Nielsen B.K.K."/>
        </authorList>
    </citation>
    <scope>NUCLEOTIDE SEQUENCE [LARGE SCALE GENOMIC DNA]</scope>
    <source>
        <strain evidence="2 3">BAC-15381</strain>
    </source>
</reference>
<dbReference type="EMBL" id="NILF01000061">
    <property type="protein sequence ID" value="TWL35417.1"/>
    <property type="molecule type" value="Genomic_DNA"/>
</dbReference>
<dbReference type="Proteomes" id="UP000429980">
    <property type="component" value="Unassembled WGS sequence"/>
</dbReference>
<keyword evidence="1" id="KW-0472">Membrane</keyword>
<proteinExistence type="predicted"/>
<keyword evidence="1" id="KW-0812">Transmembrane</keyword>
<keyword evidence="3" id="KW-1185">Reference proteome</keyword>
<evidence type="ECO:0000313" key="2">
    <source>
        <dbReference type="EMBL" id="TWL35417.1"/>
    </source>
</evidence>
<evidence type="ECO:0000313" key="3">
    <source>
        <dbReference type="Proteomes" id="UP000429980"/>
    </source>
</evidence>